<evidence type="ECO:0000256" key="1">
    <source>
        <dbReference type="ARBA" id="ARBA00004141"/>
    </source>
</evidence>
<dbReference type="PANTHER" id="PTHR45951">
    <property type="entry name" value="PROTEIN DISPATCHED-RELATED"/>
    <property type="match status" value="1"/>
</dbReference>
<feature type="transmembrane region" description="Helical" evidence="7">
    <location>
        <begin position="764"/>
        <end position="793"/>
    </location>
</feature>
<proteinExistence type="inferred from homology"/>
<feature type="domain" description="SSD" evidence="8">
    <location>
        <begin position="240"/>
        <end position="356"/>
    </location>
</feature>
<dbReference type="Gene3D" id="1.20.1640.10">
    <property type="entry name" value="Multidrug efflux transporter AcrB transmembrane domain"/>
    <property type="match status" value="2"/>
</dbReference>
<feature type="transmembrane region" description="Helical" evidence="7">
    <location>
        <begin position="642"/>
        <end position="665"/>
    </location>
</feature>
<dbReference type="PANTHER" id="PTHR45951:SF8">
    <property type="entry name" value="CHE-14 PROTEIN"/>
    <property type="match status" value="1"/>
</dbReference>
<dbReference type="InterPro" id="IPR053958">
    <property type="entry name" value="HMGCR/SNAP/NPC1-like_SSD"/>
</dbReference>
<evidence type="ECO:0000313" key="11">
    <source>
        <dbReference type="Proteomes" id="UP000274756"/>
    </source>
</evidence>
<feature type="transmembrane region" description="Helical" evidence="7">
    <location>
        <begin position="380"/>
        <end position="406"/>
    </location>
</feature>
<organism evidence="10 12">
    <name type="scientific">Dracunculus medinensis</name>
    <name type="common">Guinea worm</name>
    <dbReference type="NCBI Taxonomy" id="318479"/>
    <lineage>
        <taxon>Eukaryota</taxon>
        <taxon>Metazoa</taxon>
        <taxon>Ecdysozoa</taxon>
        <taxon>Nematoda</taxon>
        <taxon>Chromadorea</taxon>
        <taxon>Rhabditida</taxon>
        <taxon>Spirurina</taxon>
        <taxon>Dracunculoidea</taxon>
        <taxon>Dracunculidae</taxon>
        <taxon>Dracunculus</taxon>
    </lineage>
</organism>
<comment type="similarity">
    <text evidence="6">Belongs to the dispatched family.</text>
</comment>
<feature type="transmembrane region" description="Helical" evidence="7">
    <location>
        <begin position="303"/>
        <end position="328"/>
    </location>
</feature>
<evidence type="ECO:0000256" key="2">
    <source>
        <dbReference type="ARBA" id="ARBA00022692"/>
    </source>
</evidence>
<dbReference type="InterPro" id="IPR000731">
    <property type="entry name" value="SSD"/>
</dbReference>
<keyword evidence="5" id="KW-0325">Glycoprotein</keyword>
<dbReference type="Proteomes" id="UP000274756">
    <property type="component" value="Unassembled WGS sequence"/>
</dbReference>
<evidence type="ECO:0000259" key="8">
    <source>
        <dbReference type="PROSITE" id="PS50156"/>
    </source>
</evidence>
<evidence type="ECO:0000313" key="9">
    <source>
        <dbReference type="EMBL" id="VDN59612.1"/>
    </source>
</evidence>
<feature type="transmembrane region" description="Helical" evidence="7">
    <location>
        <begin position="236"/>
        <end position="256"/>
    </location>
</feature>
<dbReference type="PROSITE" id="PS50156">
    <property type="entry name" value="SSD"/>
    <property type="match status" value="1"/>
</dbReference>
<accession>A0A158Q547</accession>
<feature type="transmembrane region" description="Helical" evidence="7">
    <location>
        <begin position="739"/>
        <end position="758"/>
    </location>
</feature>
<dbReference type="EMBL" id="UYYG01001185">
    <property type="protein sequence ID" value="VDN59612.1"/>
    <property type="molecule type" value="Genomic_DNA"/>
</dbReference>
<name>A0A158Q547_DRAME</name>
<sequence length="819" mass="92686">GFDTRGTEYSANRNTWENISGILQSGNRLEVSNGNRIKRSWADDLVNAFGQIPCYETPIIGMDFLSQFVIEVGSYDDLFRLDYLKMICSLQSALNQSLTPFESITPYRECNDCIYCKKLPQNCSSVMIFDLFYRILPKDLNAKPIYINAFLPIFTLTGYRSRGFYNATLAHFIAVQNDLRSFSKSNPHFVLKGLSLDVKRDILFEGAQRDSLLALGAALCVFFIIFIYSLNIPFCIGVAFVLAISILCSLAVYSLFAREFPLLNLVVFVLLLAIGSDDAFVLLNSFPSTITPTSVHGCLSHTTGAMLLTSASTAVPFFTNILSSVIVFRCFGLFAGLTLLFNYILEITFLPALLILQNRYFRRSIWSMQFPRIRYIMRDLLSAVVISGRYIWIISLFLVAIGASFVSYSNLSFPQYNPLQLFVSSNEHEWFDNNVELLFEFAKNKFAIEISIRLVWGLKSGEMADLFDLNKRVQISYDHRFVLNTTANIEYLAKQLEIYRNLDFIQHESPFWPERFLTWSRNVQCIPGVLCCNRLHESYNDTYTDYCIRISTAYLYTQYNDTPIYDNVTYELVGYTALLPTKLPYSHKYKNLSHSFGLIRDSFYGLTSCFLRKNYLFTLFTDGWYTAEWSLMIVWYDLLRSILFDCSQSILLSFIVVAIFTLLCLRLKSPVALATIASIVVVSVAYVVAIGWTIGVLEAVILVLVVGLSFDFTLHYGASVPKSGCSTHRIQAAIRKSSIPVALAAVSSIAAGASMLFAETHAFYQVGIFLIVSASVSWLFSTFFFLSLLSFVLPTVSSCKYCQKCPTTSISMNFKTTPL</sequence>
<keyword evidence="11" id="KW-1185">Reference proteome</keyword>
<feature type="transmembrane region" description="Helical" evidence="7">
    <location>
        <begin position="340"/>
        <end position="360"/>
    </location>
</feature>
<dbReference type="Pfam" id="PF12349">
    <property type="entry name" value="Sterol-sensing"/>
    <property type="match status" value="1"/>
</dbReference>
<reference evidence="9 11" key="2">
    <citation type="submission" date="2018-11" db="EMBL/GenBank/DDBJ databases">
        <authorList>
            <consortium name="Pathogen Informatics"/>
        </authorList>
    </citation>
    <scope>NUCLEOTIDE SEQUENCE [LARGE SCALE GENOMIC DNA]</scope>
</reference>
<keyword evidence="4 7" id="KW-0472">Membrane</keyword>
<dbReference type="STRING" id="318479.A0A158Q547"/>
<keyword evidence="2 7" id="KW-0812">Transmembrane</keyword>
<comment type="subcellular location">
    <subcellularLocation>
        <location evidence="1">Membrane</location>
        <topology evidence="1">Multi-pass membrane protein</topology>
    </subcellularLocation>
</comment>
<protein>
    <submittedName>
        <fullName evidence="12">SSD domain-containing protein</fullName>
    </submittedName>
</protein>
<evidence type="ECO:0000256" key="3">
    <source>
        <dbReference type="ARBA" id="ARBA00022989"/>
    </source>
</evidence>
<dbReference type="GO" id="GO:0022857">
    <property type="term" value="F:transmembrane transporter activity"/>
    <property type="evidence" value="ECO:0007669"/>
    <property type="project" value="TreeGrafter"/>
</dbReference>
<dbReference type="GO" id="GO:0016020">
    <property type="term" value="C:membrane"/>
    <property type="evidence" value="ECO:0007669"/>
    <property type="project" value="UniProtKB-SubCell"/>
</dbReference>
<reference evidence="12" key="1">
    <citation type="submission" date="2016-04" db="UniProtKB">
        <authorList>
            <consortium name="WormBaseParasite"/>
        </authorList>
    </citation>
    <scope>IDENTIFICATION</scope>
</reference>
<evidence type="ECO:0000313" key="12">
    <source>
        <dbReference type="WBParaSite" id="DME_0000647401-mRNA-1"/>
    </source>
</evidence>
<feature type="transmembrane region" description="Helical" evidence="7">
    <location>
        <begin position="672"/>
        <end position="694"/>
    </location>
</feature>
<evidence type="ECO:0000256" key="4">
    <source>
        <dbReference type="ARBA" id="ARBA00023136"/>
    </source>
</evidence>
<dbReference type="Proteomes" id="UP000038040">
    <property type="component" value="Unplaced"/>
</dbReference>
<dbReference type="GO" id="GO:0007224">
    <property type="term" value="P:smoothened signaling pathway"/>
    <property type="evidence" value="ECO:0007669"/>
    <property type="project" value="TreeGrafter"/>
</dbReference>
<feature type="transmembrane region" description="Helical" evidence="7">
    <location>
        <begin position="263"/>
        <end position="283"/>
    </location>
</feature>
<dbReference type="InterPro" id="IPR052081">
    <property type="entry name" value="Dispatched_Hh_regulator"/>
</dbReference>
<dbReference type="SUPFAM" id="SSF82866">
    <property type="entry name" value="Multidrug efflux transporter AcrB transmembrane domain"/>
    <property type="match status" value="2"/>
</dbReference>
<evidence type="ECO:0000256" key="5">
    <source>
        <dbReference type="ARBA" id="ARBA00023180"/>
    </source>
</evidence>
<evidence type="ECO:0000256" key="6">
    <source>
        <dbReference type="ARBA" id="ARBA00038046"/>
    </source>
</evidence>
<dbReference type="AlphaFoldDB" id="A0A158Q547"/>
<keyword evidence="3 7" id="KW-1133">Transmembrane helix</keyword>
<dbReference type="WBParaSite" id="DME_0000647401-mRNA-1">
    <property type="protein sequence ID" value="DME_0000647401-mRNA-1"/>
    <property type="gene ID" value="DME_0000647401"/>
</dbReference>
<dbReference type="OrthoDB" id="193905at2759"/>
<feature type="transmembrane region" description="Helical" evidence="7">
    <location>
        <begin position="212"/>
        <end position="230"/>
    </location>
</feature>
<evidence type="ECO:0000256" key="7">
    <source>
        <dbReference type="SAM" id="Phobius"/>
    </source>
</evidence>
<gene>
    <name evidence="9" type="ORF">DME_LOCUS9585</name>
</gene>
<feature type="transmembrane region" description="Helical" evidence="7">
    <location>
        <begin position="700"/>
        <end position="718"/>
    </location>
</feature>
<evidence type="ECO:0000313" key="10">
    <source>
        <dbReference type="Proteomes" id="UP000038040"/>
    </source>
</evidence>